<gene>
    <name evidence="1" type="ORF">ILYODFUR_037118</name>
</gene>
<dbReference type="EMBL" id="JAHRIQ010007957">
    <property type="protein sequence ID" value="MEQ2223471.1"/>
    <property type="molecule type" value="Genomic_DNA"/>
</dbReference>
<sequence length="71" mass="8438">MVKQVLHRMRKRLLRLSSSAHIRITPSVDISMMSLATVEQNLLFRSSTELKQKDFRQCILLHKRDIHYTCK</sequence>
<evidence type="ECO:0000313" key="1">
    <source>
        <dbReference type="EMBL" id="MEQ2223471.1"/>
    </source>
</evidence>
<reference evidence="1 2" key="1">
    <citation type="submission" date="2021-06" db="EMBL/GenBank/DDBJ databases">
        <authorList>
            <person name="Palmer J.M."/>
        </authorList>
    </citation>
    <scope>NUCLEOTIDE SEQUENCE [LARGE SCALE GENOMIC DNA]</scope>
    <source>
        <strain evidence="2">if_2019</strain>
        <tissue evidence="1">Muscle</tissue>
    </source>
</reference>
<proteinExistence type="predicted"/>
<name>A0ABV0SSN2_9TELE</name>
<evidence type="ECO:0000313" key="2">
    <source>
        <dbReference type="Proteomes" id="UP001482620"/>
    </source>
</evidence>
<protein>
    <submittedName>
        <fullName evidence="1">Uncharacterized protein</fullName>
    </submittedName>
</protein>
<keyword evidence="2" id="KW-1185">Reference proteome</keyword>
<dbReference type="Proteomes" id="UP001482620">
    <property type="component" value="Unassembled WGS sequence"/>
</dbReference>
<accession>A0ABV0SSN2</accession>
<organism evidence="1 2">
    <name type="scientific">Ilyodon furcidens</name>
    <name type="common">goldbreast splitfin</name>
    <dbReference type="NCBI Taxonomy" id="33524"/>
    <lineage>
        <taxon>Eukaryota</taxon>
        <taxon>Metazoa</taxon>
        <taxon>Chordata</taxon>
        <taxon>Craniata</taxon>
        <taxon>Vertebrata</taxon>
        <taxon>Euteleostomi</taxon>
        <taxon>Actinopterygii</taxon>
        <taxon>Neopterygii</taxon>
        <taxon>Teleostei</taxon>
        <taxon>Neoteleostei</taxon>
        <taxon>Acanthomorphata</taxon>
        <taxon>Ovalentaria</taxon>
        <taxon>Atherinomorphae</taxon>
        <taxon>Cyprinodontiformes</taxon>
        <taxon>Goodeidae</taxon>
        <taxon>Ilyodon</taxon>
    </lineage>
</organism>
<comment type="caution">
    <text evidence="1">The sequence shown here is derived from an EMBL/GenBank/DDBJ whole genome shotgun (WGS) entry which is preliminary data.</text>
</comment>